<proteinExistence type="predicted"/>
<reference evidence="1" key="1">
    <citation type="submission" date="2006-10" db="EMBL/GenBank/DDBJ databases">
        <authorList>
            <person name="Amadeo P."/>
            <person name="Zhao Q."/>
            <person name="Wortman J."/>
            <person name="Fraser-Liggett C."/>
            <person name="Carlton J."/>
        </authorList>
    </citation>
    <scope>NUCLEOTIDE SEQUENCE</scope>
    <source>
        <strain evidence="1">G3</strain>
    </source>
</reference>
<organism evidence="1 2">
    <name type="scientific">Trichomonas vaginalis (strain ATCC PRA-98 / G3)</name>
    <dbReference type="NCBI Taxonomy" id="412133"/>
    <lineage>
        <taxon>Eukaryota</taxon>
        <taxon>Metamonada</taxon>
        <taxon>Parabasalia</taxon>
        <taxon>Trichomonadida</taxon>
        <taxon>Trichomonadidae</taxon>
        <taxon>Trichomonas</taxon>
    </lineage>
</organism>
<dbReference type="VEuPathDB" id="TrichDB:TVAG_330900"/>
<dbReference type="KEGG" id="tva:4740198"/>
<accession>A2GJV0</accession>
<keyword evidence="2" id="KW-1185">Reference proteome</keyword>
<evidence type="ECO:0000313" key="2">
    <source>
        <dbReference type="Proteomes" id="UP000001542"/>
    </source>
</evidence>
<name>A2GJV0_TRIV3</name>
<gene>
    <name evidence="1" type="ORF">TVAG_330900</name>
</gene>
<dbReference type="AlphaFoldDB" id="A2GJV0"/>
<dbReference type="Proteomes" id="UP000001542">
    <property type="component" value="Unassembled WGS sequence"/>
</dbReference>
<sequence>MNDIQKIDIKLGLVDFVNLDLPKEVSELKLDYLTCSINNKADIDQATFSQVKFFYVPGTISIKTLTIDLVSYYNSEWKLIDNINSLVISLLDFEKISLFISSASQSIRCSSEHHINIERNYSILLDKPNANYDIFIHVDENSESLPCTPNITTHQSENVSFLIHADYIYPVKNIQNQGYLNLPEQYTTIINKNSDDLNLFSNINSFKSEKTSPGFYCISYSNYSYQCSSTYRVIDAIKEHPVTNLQPNEGNTINIEVSETSSVEFPDIDVLDLDNKTIKVKKCPNAYLAKLSFTLLKSTTHLIQYLLIENMQVSVVSLSPVCVSSLLFNNASINGGVFNPVNHLEINRDSLSVLDYISEETVGRDVTIDFDEAENIEFGKSEVSLNSGKSKYIITRNIGSKFEFIIHSDKLKIDCRSQIVSFAPNISFTSNPVVIFGDSWEFLNPDLTSSTKSVIRTYAREIHYYSITPSWPSNIFNITDNVEVSKGGYYCFHSESPNKCPPNYHEIEYKRIPIAKFHKNKLTKTITFYVDQSNSYSSPSISVSALAKLECNRLTVMSNGLSYMSIVLDSNEEISYPLCLNFTILTLKKQNSSEFKINNLIIMKGTTIVTMDKILVMPKNLIAYEPKFHLFSRFFLNSICDAEIHFSQSFKKILLGGNNFTIYDNSGVHFRFEPFKSLSLYFENEVYDIIRLELAKEYKEGTNYTIPSIISNANQITFSFHESCYEMTKWKKGLMRNPSGTMTLSTNKAYLPLNNFDIPAESEKSFMMFQRMLHRLQRLRTRSCRPNPSQSLHQL</sequence>
<dbReference type="InParanoid" id="A2GJV0"/>
<reference evidence="1" key="2">
    <citation type="journal article" date="2007" name="Science">
        <title>Draft genome sequence of the sexually transmitted pathogen Trichomonas vaginalis.</title>
        <authorList>
            <person name="Carlton J.M."/>
            <person name="Hirt R.P."/>
            <person name="Silva J.C."/>
            <person name="Delcher A.L."/>
            <person name="Schatz M."/>
            <person name="Zhao Q."/>
            <person name="Wortman J.R."/>
            <person name="Bidwell S.L."/>
            <person name="Alsmark U.C.M."/>
            <person name="Besteiro S."/>
            <person name="Sicheritz-Ponten T."/>
            <person name="Noel C.J."/>
            <person name="Dacks J.B."/>
            <person name="Foster P.G."/>
            <person name="Simillion C."/>
            <person name="Van de Peer Y."/>
            <person name="Miranda-Saavedra D."/>
            <person name="Barton G.J."/>
            <person name="Westrop G.D."/>
            <person name="Mueller S."/>
            <person name="Dessi D."/>
            <person name="Fiori P.L."/>
            <person name="Ren Q."/>
            <person name="Paulsen I."/>
            <person name="Zhang H."/>
            <person name="Bastida-Corcuera F.D."/>
            <person name="Simoes-Barbosa A."/>
            <person name="Brown M.T."/>
            <person name="Hayes R.D."/>
            <person name="Mukherjee M."/>
            <person name="Okumura C.Y."/>
            <person name="Schneider R."/>
            <person name="Smith A.J."/>
            <person name="Vanacova S."/>
            <person name="Villalvazo M."/>
            <person name="Haas B.J."/>
            <person name="Pertea M."/>
            <person name="Feldblyum T.V."/>
            <person name="Utterback T.R."/>
            <person name="Shu C.L."/>
            <person name="Osoegawa K."/>
            <person name="de Jong P.J."/>
            <person name="Hrdy I."/>
            <person name="Horvathova L."/>
            <person name="Zubacova Z."/>
            <person name="Dolezal P."/>
            <person name="Malik S.B."/>
            <person name="Logsdon J.M. Jr."/>
            <person name="Henze K."/>
            <person name="Gupta A."/>
            <person name="Wang C.C."/>
            <person name="Dunne R.L."/>
            <person name="Upcroft J.A."/>
            <person name="Upcroft P."/>
            <person name="White O."/>
            <person name="Salzberg S.L."/>
            <person name="Tang P."/>
            <person name="Chiu C.-H."/>
            <person name="Lee Y.-S."/>
            <person name="Embley T.M."/>
            <person name="Coombs G.H."/>
            <person name="Mottram J.C."/>
            <person name="Tachezy J."/>
            <person name="Fraser-Liggett C.M."/>
            <person name="Johnson P.J."/>
        </authorList>
    </citation>
    <scope>NUCLEOTIDE SEQUENCE [LARGE SCALE GENOMIC DNA]</scope>
    <source>
        <strain evidence="1">G3</strain>
    </source>
</reference>
<dbReference type="EMBL" id="DS116586">
    <property type="protein sequence ID" value="EAX82567.1"/>
    <property type="molecule type" value="Genomic_DNA"/>
</dbReference>
<evidence type="ECO:0000313" key="1">
    <source>
        <dbReference type="EMBL" id="EAX82567.1"/>
    </source>
</evidence>
<protein>
    <submittedName>
        <fullName evidence="1">Uncharacterized protein</fullName>
    </submittedName>
</protein>
<dbReference type="VEuPathDB" id="TrichDB:TVAGG3_0229930"/>